<keyword evidence="2" id="KW-1185">Reference proteome</keyword>
<dbReference type="EMBL" id="JBBMFM010000080">
    <property type="protein sequence ID" value="MEQ2426932.1"/>
    <property type="molecule type" value="Genomic_DNA"/>
</dbReference>
<organism evidence="1 2">
    <name type="scientific">Enterocloster hominis</name>
    <name type="common">ex Hitch et al. 2024</name>
    <dbReference type="NCBI Taxonomy" id="1917870"/>
    <lineage>
        <taxon>Bacteria</taxon>
        <taxon>Bacillati</taxon>
        <taxon>Bacillota</taxon>
        <taxon>Clostridia</taxon>
        <taxon>Lachnospirales</taxon>
        <taxon>Lachnospiraceae</taxon>
        <taxon>Enterocloster</taxon>
    </lineage>
</organism>
<name>A0ABV1D971_9FIRM</name>
<sequence>MERIQNFGNILDGIILYGTGHSWYAAHVREEDELAVYLGGCNGFIKIYGSGKSVKMELIRIIGPVCLVRWRGGIDAEGVTFSLG</sequence>
<accession>A0ABV1D971</accession>
<reference evidence="1 2" key="1">
    <citation type="submission" date="2024-03" db="EMBL/GenBank/DDBJ databases">
        <title>Human intestinal bacterial collection.</title>
        <authorList>
            <person name="Pauvert C."/>
            <person name="Hitch T.C.A."/>
            <person name="Clavel T."/>
        </authorList>
    </citation>
    <scope>NUCLEOTIDE SEQUENCE [LARGE SCALE GENOMIC DNA]</scope>
    <source>
        <strain evidence="1 2">CLA-SR-H021</strain>
    </source>
</reference>
<proteinExistence type="predicted"/>
<evidence type="ECO:0000313" key="2">
    <source>
        <dbReference type="Proteomes" id="UP001454086"/>
    </source>
</evidence>
<evidence type="ECO:0000313" key="1">
    <source>
        <dbReference type="EMBL" id="MEQ2426932.1"/>
    </source>
</evidence>
<comment type="caution">
    <text evidence="1">The sequence shown here is derived from an EMBL/GenBank/DDBJ whole genome shotgun (WGS) entry which is preliminary data.</text>
</comment>
<dbReference type="RefSeq" id="WP_008721779.1">
    <property type="nucleotide sequence ID" value="NZ_JBBMFM010000080.1"/>
</dbReference>
<gene>
    <name evidence="1" type="ORF">WMQ36_18320</name>
</gene>
<protein>
    <submittedName>
        <fullName evidence="1">Uncharacterized protein</fullName>
    </submittedName>
</protein>
<dbReference type="Proteomes" id="UP001454086">
    <property type="component" value="Unassembled WGS sequence"/>
</dbReference>